<dbReference type="RefSeq" id="WP_169119568.1">
    <property type="nucleotide sequence ID" value="NZ_WTVG02000040.1"/>
</dbReference>
<dbReference type="Proteomes" id="UP000615989">
    <property type="component" value="Unassembled WGS sequence"/>
</dbReference>
<evidence type="ECO:0000313" key="1">
    <source>
        <dbReference type="EMBL" id="NMG26240.1"/>
    </source>
</evidence>
<sequence>MKNLTAVIVDADTNGNELLSASARDVPITPDQVTQARLQLQSAAPLTVKVVNWPQFYIVTARNQVLVSGVDAQLVLTAFGTADFSAVITESWLARGYLFRVGIHHDQTRLELLEVIGKRYLYPCHINTRMNWSYNFEPRKFDAINAAKIYAEGEFASCP</sequence>
<dbReference type="EMBL" id="WTVG01000060">
    <property type="protein sequence ID" value="NMG26240.1"/>
    <property type="molecule type" value="Genomic_DNA"/>
</dbReference>
<evidence type="ECO:0000313" key="2">
    <source>
        <dbReference type="Proteomes" id="UP000615989"/>
    </source>
</evidence>
<name>A0ABX1PS58_9RHOO</name>
<keyword evidence="2" id="KW-1185">Reference proteome</keyword>
<gene>
    <name evidence="1" type="ORF">GO606_16260</name>
</gene>
<comment type="caution">
    <text evidence="1">The sequence shown here is derived from an EMBL/GenBank/DDBJ whole genome shotgun (WGS) entry which is preliminary data.</text>
</comment>
<protein>
    <submittedName>
        <fullName evidence="1">Uncharacterized protein</fullName>
    </submittedName>
</protein>
<accession>A0ABX1PS58</accession>
<reference evidence="1" key="1">
    <citation type="submission" date="2019-12" db="EMBL/GenBank/DDBJ databases">
        <title>Comparative genomics gives insights into the taxonomy of the Azoarcus-Aromatoleum group and reveals separate origins of nif in the plant-associated Azoarcus and non-plant-associated Aromatoleum sub-groups.</title>
        <authorList>
            <person name="Lafos M."/>
            <person name="Maluk M."/>
            <person name="Batista M."/>
            <person name="Junghare M."/>
            <person name="Carmona M."/>
            <person name="Faoro H."/>
            <person name="Cruz L.M."/>
            <person name="Battistoni F."/>
            <person name="De Souza E."/>
            <person name="Pedrosa F."/>
            <person name="Chen W.-M."/>
            <person name="Poole P.S."/>
            <person name="Dixon R.A."/>
            <person name="James E.K."/>
        </authorList>
    </citation>
    <scope>NUCLEOTIDE SEQUENCE</scope>
    <source>
        <strain evidence="1">LuFRes1</strain>
    </source>
</reference>
<proteinExistence type="predicted"/>
<organism evidence="1 2">
    <name type="scientific">Aromatoleum anaerobium</name>
    <dbReference type="NCBI Taxonomy" id="182180"/>
    <lineage>
        <taxon>Bacteria</taxon>
        <taxon>Pseudomonadati</taxon>
        <taxon>Pseudomonadota</taxon>
        <taxon>Betaproteobacteria</taxon>
        <taxon>Rhodocyclales</taxon>
        <taxon>Rhodocyclaceae</taxon>
        <taxon>Aromatoleum</taxon>
    </lineage>
</organism>